<protein>
    <submittedName>
        <fullName evidence="1">Erythromycin esterase family protein</fullName>
    </submittedName>
</protein>
<gene>
    <name evidence="1" type="ORF">QLS65_12155</name>
</gene>
<dbReference type="SUPFAM" id="SSF159501">
    <property type="entry name" value="EreA/ChaN-like"/>
    <property type="match status" value="1"/>
</dbReference>
<dbReference type="Proteomes" id="UP001243403">
    <property type="component" value="Unassembled WGS sequence"/>
</dbReference>
<proteinExistence type="predicted"/>
<dbReference type="InterPro" id="IPR007815">
    <property type="entry name" value="Emycin_Estase"/>
</dbReference>
<dbReference type="Pfam" id="PF05139">
    <property type="entry name" value="Erythro_esteras"/>
    <property type="match status" value="1"/>
</dbReference>
<name>A0ABT6VCI9_9FLAO</name>
<dbReference type="PANTHER" id="PTHR31299">
    <property type="entry name" value="ESTERASE, PUTATIVE (AFU_ORTHOLOGUE AFUA_1G05850)-RELATED"/>
    <property type="match status" value="1"/>
</dbReference>
<dbReference type="PANTHER" id="PTHR31299:SF0">
    <property type="entry name" value="ESTERASE, PUTATIVE (AFU_ORTHOLOGUE AFUA_1G05850)-RELATED"/>
    <property type="match status" value="1"/>
</dbReference>
<evidence type="ECO:0000313" key="1">
    <source>
        <dbReference type="EMBL" id="MDI5895646.1"/>
    </source>
</evidence>
<dbReference type="Gene3D" id="3.40.1660.10">
    <property type="entry name" value="EreA-like (biosynthetic domain)"/>
    <property type="match status" value="1"/>
</dbReference>
<accession>A0ABT6VCI9</accession>
<comment type="caution">
    <text evidence="1">The sequence shown here is derived from an EMBL/GenBank/DDBJ whole genome shotgun (WGS) entry which is preliminary data.</text>
</comment>
<keyword evidence="2" id="KW-1185">Reference proteome</keyword>
<evidence type="ECO:0000313" key="2">
    <source>
        <dbReference type="Proteomes" id="UP001243403"/>
    </source>
</evidence>
<reference evidence="1 2" key="1">
    <citation type="submission" date="2023-04" db="EMBL/GenBank/DDBJ databases">
        <title>Two novel species of Flavobacterium.</title>
        <authorList>
            <person name="Liu Q."/>
            <person name="Xin Y.-H."/>
        </authorList>
    </citation>
    <scope>NUCLEOTIDE SEQUENCE [LARGE SCALE GENOMIC DNA]</scope>
    <source>
        <strain evidence="1 2">LB1P51</strain>
    </source>
</reference>
<organism evidence="1 2">
    <name type="scientific">Flavobacterium algoritolerans</name>
    <dbReference type="NCBI Taxonomy" id="3041254"/>
    <lineage>
        <taxon>Bacteria</taxon>
        <taxon>Pseudomonadati</taxon>
        <taxon>Bacteroidota</taxon>
        <taxon>Flavobacteriia</taxon>
        <taxon>Flavobacteriales</taxon>
        <taxon>Flavobacteriaceae</taxon>
        <taxon>Flavobacterium</taxon>
    </lineage>
</organism>
<dbReference type="EMBL" id="JASCRZ010000005">
    <property type="protein sequence ID" value="MDI5895646.1"/>
    <property type="molecule type" value="Genomic_DNA"/>
</dbReference>
<dbReference type="InterPro" id="IPR052036">
    <property type="entry name" value="Hydrolase/PRTase-associated"/>
</dbReference>
<sequence>MKFHGKDAKIIVWEHNTHIGDARATEMASEGMVNVGQLMRVQHLNDGVVAVGFGSYKGSVVAGREWGDSMRKIKVPEAVVGSWEHAFHLAGNGKNKLLLMNKVKDEECLSSYIGHRAIGVVYNPEHERFGNYVSTILPKRYDAFIFLDETSALHPIHIEPYGNQIPETYPFGM</sequence>
<dbReference type="RefSeq" id="WP_282718061.1">
    <property type="nucleotide sequence ID" value="NZ_JASCRZ010000005.1"/>
</dbReference>
<dbReference type="CDD" id="cd14728">
    <property type="entry name" value="Ere-like"/>
    <property type="match status" value="1"/>
</dbReference>